<evidence type="ECO:0000256" key="3">
    <source>
        <dbReference type="ARBA" id="ARBA00022801"/>
    </source>
</evidence>
<feature type="binding site" evidence="5">
    <location>
        <position position="86"/>
    </location>
    <ligand>
        <name>Mg(2+)</name>
        <dbReference type="ChEBI" id="CHEBI:18420"/>
        <label>1</label>
        <note>catalytic</note>
    </ligand>
</feature>
<keyword evidence="3 6" id="KW-0378">Hydrolase</keyword>
<dbReference type="GO" id="GO:0007165">
    <property type="term" value="P:signal transduction"/>
    <property type="evidence" value="ECO:0007669"/>
    <property type="project" value="TreeGrafter"/>
</dbReference>
<dbReference type="Gene3D" id="3.30.540.10">
    <property type="entry name" value="Fructose-1,6-Bisphosphatase, subunit A, domain 1"/>
    <property type="match status" value="1"/>
</dbReference>
<dbReference type="PANTHER" id="PTHR20854">
    <property type="entry name" value="INOSITOL MONOPHOSPHATASE"/>
    <property type="match status" value="1"/>
</dbReference>
<evidence type="ECO:0000313" key="6">
    <source>
        <dbReference type="EMBL" id="QGZ96767.1"/>
    </source>
</evidence>
<keyword evidence="2 5" id="KW-0479">Metal-binding</keyword>
<dbReference type="SUPFAM" id="SSF56655">
    <property type="entry name" value="Carbohydrate phosphatase"/>
    <property type="match status" value="1"/>
</dbReference>
<dbReference type="InterPro" id="IPR020583">
    <property type="entry name" value="Inositol_monoP_metal-BS"/>
</dbReference>
<dbReference type="Proteomes" id="UP000431269">
    <property type="component" value="Chromosome"/>
</dbReference>
<accession>A0A6I6MVH4</accession>
<dbReference type="PRINTS" id="PR00377">
    <property type="entry name" value="IMPHPHTASES"/>
</dbReference>
<keyword evidence="7" id="KW-1185">Reference proteome</keyword>
<gene>
    <name evidence="6" type="primary">suhB_4</name>
    <name evidence="6" type="ORF">DSM104635_03628</name>
</gene>
<dbReference type="GO" id="GO:0008934">
    <property type="term" value="F:inositol monophosphate 1-phosphatase activity"/>
    <property type="evidence" value="ECO:0007669"/>
    <property type="project" value="TreeGrafter"/>
</dbReference>
<comment type="cofactor">
    <cofactor evidence="5">
        <name>Mg(2+)</name>
        <dbReference type="ChEBI" id="CHEBI:18420"/>
    </cofactor>
</comment>
<dbReference type="RefSeq" id="WP_158767539.1">
    <property type="nucleotide sequence ID" value="NZ_CP047045.1"/>
</dbReference>
<sequence length="250" mass="26275">MSELKQLLAIAEAVAAEAGAALAANRAKWSVIAAEIGREVKIDADKHAEALILAAISKASDYPIISEEAGWVRAQQRGDRFVWAVDPLDGSVNYLREYPHCAVSIALLDNGAPVIGVVDCFVLSERFTGAVGEGAWLNGKPIRVSDIADPAGGILQTGVPSRASAESMQLFEERLSTWRKVRMIGSAATALAYVAAGRAEAYRESGSMIWDVAAGCALVKAAGGEYRIEGTALDQPLEVSAGNAKAPLPL</sequence>
<feature type="binding site" evidence="5">
    <location>
        <position position="88"/>
    </location>
    <ligand>
        <name>Mg(2+)</name>
        <dbReference type="ChEBI" id="CHEBI:18420"/>
        <label>1</label>
        <note>catalytic</note>
    </ligand>
</feature>
<evidence type="ECO:0000256" key="1">
    <source>
        <dbReference type="ARBA" id="ARBA00009759"/>
    </source>
</evidence>
<name>A0A6I6MVH4_9CAUL</name>
<feature type="binding site" evidence="5">
    <location>
        <position position="211"/>
    </location>
    <ligand>
        <name>Mg(2+)</name>
        <dbReference type="ChEBI" id="CHEBI:18420"/>
        <label>1</label>
        <note>catalytic</note>
    </ligand>
</feature>
<reference evidence="7" key="1">
    <citation type="submission" date="2019-12" db="EMBL/GenBank/DDBJ databases">
        <title>Complete genome of Terracaulis silvestris 0127_4.</title>
        <authorList>
            <person name="Vieira S."/>
            <person name="Riedel T."/>
            <person name="Sproer C."/>
            <person name="Pascual J."/>
            <person name="Boedeker C."/>
            <person name="Overmann J."/>
        </authorList>
    </citation>
    <scope>NUCLEOTIDE SEQUENCE [LARGE SCALE GENOMIC DNA]</scope>
    <source>
        <strain evidence="7">0127_4</strain>
    </source>
</reference>
<protein>
    <submittedName>
        <fullName evidence="6">Inositol-1-monophosphatase</fullName>
        <ecNumber evidence="6">3.1.3.25</ecNumber>
    </submittedName>
</protein>
<comment type="similarity">
    <text evidence="1">Belongs to the inositol monophosphatase superfamily.</text>
</comment>
<evidence type="ECO:0000256" key="4">
    <source>
        <dbReference type="ARBA" id="ARBA00022842"/>
    </source>
</evidence>
<dbReference type="EMBL" id="CP047045">
    <property type="protein sequence ID" value="QGZ96767.1"/>
    <property type="molecule type" value="Genomic_DNA"/>
</dbReference>
<dbReference type="Gene3D" id="3.40.190.80">
    <property type="match status" value="1"/>
</dbReference>
<dbReference type="Pfam" id="PF00459">
    <property type="entry name" value="Inositol_P"/>
    <property type="match status" value="1"/>
</dbReference>
<dbReference type="InterPro" id="IPR020550">
    <property type="entry name" value="Inositol_monophosphatase_CS"/>
</dbReference>
<dbReference type="InterPro" id="IPR000760">
    <property type="entry name" value="Inositol_monophosphatase-like"/>
</dbReference>
<dbReference type="GO" id="GO:0046872">
    <property type="term" value="F:metal ion binding"/>
    <property type="evidence" value="ECO:0007669"/>
    <property type="project" value="UniProtKB-KW"/>
</dbReference>
<dbReference type="PROSITE" id="PS00629">
    <property type="entry name" value="IMP_1"/>
    <property type="match status" value="1"/>
</dbReference>
<feature type="binding site" evidence="5">
    <location>
        <position position="67"/>
    </location>
    <ligand>
        <name>Mg(2+)</name>
        <dbReference type="ChEBI" id="CHEBI:18420"/>
        <label>1</label>
        <note>catalytic</note>
    </ligand>
</feature>
<dbReference type="PROSITE" id="PS00630">
    <property type="entry name" value="IMP_2"/>
    <property type="match status" value="1"/>
</dbReference>
<evidence type="ECO:0000256" key="5">
    <source>
        <dbReference type="PIRSR" id="PIRSR600760-2"/>
    </source>
</evidence>
<organism evidence="6 7">
    <name type="scientific">Terricaulis silvestris</name>
    <dbReference type="NCBI Taxonomy" id="2686094"/>
    <lineage>
        <taxon>Bacteria</taxon>
        <taxon>Pseudomonadati</taxon>
        <taxon>Pseudomonadota</taxon>
        <taxon>Alphaproteobacteria</taxon>
        <taxon>Caulobacterales</taxon>
        <taxon>Caulobacteraceae</taxon>
        <taxon>Terricaulis</taxon>
    </lineage>
</organism>
<feature type="binding site" evidence="5">
    <location>
        <position position="89"/>
    </location>
    <ligand>
        <name>Mg(2+)</name>
        <dbReference type="ChEBI" id="CHEBI:18420"/>
        <label>1</label>
        <note>catalytic</note>
    </ligand>
</feature>
<dbReference type="AlphaFoldDB" id="A0A6I6MVH4"/>
<keyword evidence="4 5" id="KW-0460">Magnesium</keyword>
<dbReference type="GO" id="GO:0006020">
    <property type="term" value="P:inositol metabolic process"/>
    <property type="evidence" value="ECO:0007669"/>
    <property type="project" value="TreeGrafter"/>
</dbReference>
<dbReference type="GO" id="GO:0046854">
    <property type="term" value="P:phosphatidylinositol phosphate biosynthetic process"/>
    <property type="evidence" value="ECO:0007669"/>
    <property type="project" value="InterPro"/>
</dbReference>
<dbReference type="KEGG" id="tsv:DSM104635_03628"/>
<evidence type="ECO:0000313" key="7">
    <source>
        <dbReference type="Proteomes" id="UP000431269"/>
    </source>
</evidence>
<dbReference type="PANTHER" id="PTHR20854:SF4">
    <property type="entry name" value="INOSITOL-1-MONOPHOSPHATASE-RELATED"/>
    <property type="match status" value="1"/>
</dbReference>
<dbReference type="EC" id="3.1.3.25" evidence="6"/>
<proteinExistence type="inferred from homology"/>
<evidence type="ECO:0000256" key="2">
    <source>
        <dbReference type="ARBA" id="ARBA00022723"/>
    </source>
</evidence>